<dbReference type="CDD" id="cd09740">
    <property type="entry name" value="Csx3_III-U"/>
    <property type="match status" value="1"/>
</dbReference>
<dbReference type="EMBL" id="CP003587">
    <property type="protein sequence ID" value="AGY58599.1"/>
    <property type="molecule type" value="Genomic_DNA"/>
</dbReference>
<dbReference type="NCBIfam" id="TIGR02579">
    <property type="entry name" value="cas_csx3"/>
    <property type="match status" value="1"/>
</dbReference>
<dbReference type="RefSeq" id="WP_023173770.1">
    <property type="nucleotide sequence ID" value="NC_022600.1"/>
</dbReference>
<accession>U5QLV5</accession>
<dbReference type="KEGG" id="glj:GKIL_2353"/>
<gene>
    <name evidence="1" type="ORF">GKIL_2353</name>
</gene>
<organism evidence="1 2">
    <name type="scientific">Gloeobacter kilaueensis (strain ATCC BAA-2537 / CCAP 1431/1 / ULC 316 / JS1)</name>
    <dbReference type="NCBI Taxonomy" id="1183438"/>
    <lineage>
        <taxon>Bacteria</taxon>
        <taxon>Bacillati</taxon>
        <taxon>Cyanobacteriota</taxon>
        <taxon>Cyanophyceae</taxon>
        <taxon>Gloeobacterales</taxon>
        <taxon>Gloeobacteraceae</taxon>
        <taxon>Gloeobacter</taxon>
    </lineage>
</organism>
<evidence type="ECO:0000313" key="2">
    <source>
        <dbReference type="Proteomes" id="UP000017396"/>
    </source>
</evidence>
<dbReference type="STRING" id="1183438.GKIL_2353"/>
<protein>
    <submittedName>
        <fullName evidence="1">ATPase involved in DNA replication</fullName>
    </submittedName>
</protein>
<dbReference type="InterPro" id="IPR027417">
    <property type="entry name" value="P-loop_NTPase"/>
</dbReference>
<dbReference type="InterPro" id="IPR013409">
    <property type="entry name" value="CRISPR-assoc_prot_Crn3/Csx3"/>
</dbReference>
<dbReference type="AlphaFoldDB" id="U5QLV5"/>
<dbReference type="Pfam" id="PF09620">
    <property type="entry name" value="Cas_csx3"/>
    <property type="match status" value="1"/>
</dbReference>
<dbReference type="SUPFAM" id="SSF52540">
    <property type="entry name" value="P-loop containing nucleoside triphosphate hydrolases"/>
    <property type="match status" value="1"/>
</dbReference>
<dbReference type="HOGENOM" id="CLU_920825_0_0_3"/>
<dbReference type="eggNOG" id="COG0507">
    <property type="taxonomic scope" value="Bacteria"/>
</dbReference>
<proteinExistence type="predicted"/>
<dbReference type="PATRIC" id="fig|1183438.3.peg.2313"/>
<keyword evidence="2" id="KW-1185">Reference proteome</keyword>
<dbReference type="Proteomes" id="UP000017396">
    <property type="component" value="Chromosome"/>
</dbReference>
<name>U5QLV5_GLOK1</name>
<evidence type="ECO:0000313" key="1">
    <source>
        <dbReference type="EMBL" id="AGY58599.1"/>
    </source>
</evidence>
<reference evidence="1 2" key="1">
    <citation type="journal article" date="2013" name="PLoS ONE">
        <title>Cultivation and Complete Genome Sequencing of Gloeobacter kilaueensis sp. nov., from a Lava Cave in Kilauea Caldera, Hawai'i.</title>
        <authorList>
            <person name="Saw J.H."/>
            <person name="Schatz M."/>
            <person name="Brown M.V."/>
            <person name="Kunkel D.D."/>
            <person name="Foster J.S."/>
            <person name="Shick H."/>
            <person name="Christensen S."/>
            <person name="Hou S."/>
            <person name="Wan X."/>
            <person name="Donachie S.P."/>
        </authorList>
    </citation>
    <scope>NUCLEOTIDE SEQUENCE [LARGE SCALE GENOMIC DNA]</scope>
    <source>
        <strain evidence="2">JS</strain>
    </source>
</reference>
<sequence length="320" mass="35394">MFLSPQAKTMDLQAATFDLSVPRHWHGLHLQVLEIRLLRPDRRLEPEDLPRLLLPEPVHGVGLVISGRGPLWLYGHLVHRYHSAAWIAIYDPRLGAVVVESHVPGAYLGQVLPFEAMPPNIPRPHPPVLAPAVLVVGPPDSGKSVLAHALFQVLLTECPEVFLQRANWDGEGNYLLELGPETTPIRTNAFAAANKGTMSAGFFGYHAEAILHLRRQKALVIVDVGGMVQPEKQPLLEACSHYLIVSSRPEAVEAWHTFCRDRGNLVPVAVVHSTLNPSEIIHQRTPFLELTCGPLRRGTPVPIPAMLLDRLRSLLFPSHS</sequence>